<dbReference type="AlphaFoldDB" id="A0A255XQT7"/>
<name>A0A255XQT7_9PROT</name>
<dbReference type="Pfam" id="PF01791">
    <property type="entry name" value="DeoC"/>
    <property type="match status" value="1"/>
</dbReference>
<evidence type="ECO:0000313" key="6">
    <source>
        <dbReference type="EMBL" id="OYQ19323.1"/>
    </source>
</evidence>
<dbReference type="PANTHER" id="PTHR47916">
    <property type="entry name" value="FRUCTOSE-BISPHOSPHATE ALDOLASE CLASS 1"/>
    <property type="match status" value="1"/>
</dbReference>
<dbReference type="NCBIfam" id="NF006704">
    <property type="entry name" value="PRK09250.1-1"/>
    <property type="match status" value="1"/>
</dbReference>
<comment type="caution">
    <text evidence="6">The sequence shown here is derived from an EMBL/GenBank/DDBJ whole genome shotgun (WGS) entry which is preliminary data.</text>
</comment>
<dbReference type="OrthoDB" id="9769559at2"/>
<reference evidence="6 7" key="1">
    <citation type="submission" date="2017-07" db="EMBL/GenBank/DDBJ databases">
        <title>Elstera cyanobacteriorum sp. nov., a novel bacterium isolated from cyanobacterial aggregates in a eutrophic lake.</title>
        <authorList>
            <person name="Cai H."/>
        </authorList>
    </citation>
    <scope>NUCLEOTIDE SEQUENCE [LARGE SCALE GENOMIC DNA]</scope>
    <source>
        <strain evidence="6 7">TH019</strain>
    </source>
</reference>
<evidence type="ECO:0000313" key="7">
    <source>
        <dbReference type="Proteomes" id="UP000216361"/>
    </source>
</evidence>
<evidence type="ECO:0000256" key="1">
    <source>
        <dbReference type="ARBA" id="ARBA00013068"/>
    </source>
</evidence>
<evidence type="ECO:0000256" key="5">
    <source>
        <dbReference type="PIRSR" id="PIRSR038992-1"/>
    </source>
</evidence>
<keyword evidence="3" id="KW-0704">Schiff base</keyword>
<gene>
    <name evidence="6" type="ORF">CHR90_07785</name>
</gene>
<dbReference type="Gene3D" id="3.20.20.70">
    <property type="entry name" value="Aldolase class I"/>
    <property type="match status" value="1"/>
</dbReference>
<dbReference type="EMBL" id="NOXS01000031">
    <property type="protein sequence ID" value="OYQ19323.1"/>
    <property type="molecule type" value="Genomic_DNA"/>
</dbReference>
<comment type="similarity">
    <text evidence="4">Belongs to the DeoC/FbaB aldolase family. FbaB subfamily.</text>
</comment>
<dbReference type="GO" id="GO:0004332">
    <property type="term" value="F:fructose-bisphosphate aldolase activity"/>
    <property type="evidence" value="ECO:0007669"/>
    <property type="project" value="UniProtKB-EC"/>
</dbReference>
<dbReference type="InterPro" id="IPR013785">
    <property type="entry name" value="Aldolase_TIM"/>
</dbReference>
<sequence>MRVTQRVKKILNAYESDNPGTKANLARILMQGRLGGTGKLVILPVDQGFEHGPARSFAPNPVAYDPHYHFELAIEAGLSAYAAPLGMLEAGADSFAGAIPTILKVNSSNSLSRLKEDADQAVTASVGDALRLGCSAIGFTIYPGSDNAFGMIEELREMAEEAKSVGLAVVVWSYPRGGTLSKTGETAYDICAYAAHMAALLGAHIIKVKPPQAPLELDAAKKVYEKEKIPGDSMADRVRHVVQSCFAGRRIVVFSGGEAKDLDGIYNECRAIRDGGGNGSIIGRNTFQRPKAEALAMLDQIVKIYQGKA</sequence>
<evidence type="ECO:0000256" key="2">
    <source>
        <dbReference type="ARBA" id="ARBA00023239"/>
    </source>
</evidence>
<evidence type="ECO:0000256" key="3">
    <source>
        <dbReference type="ARBA" id="ARBA00023270"/>
    </source>
</evidence>
<dbReference type="InterPro" id="IPR002915">
    <property type="entry name" value="DeoC/FbaB/LacD_aldolase"/>
</dbReference>
<evidence type="ECO:0000256" key="4">
    <source>
        <dbReference type="ARBA" id="ARBA00049653"/>
    </source>
</evidence>
<dbReference type="RefSeq" id="WP_094408427.1">
    <property type="nucleotide sequence ID" value="NZ_BMJZ01000004.1"/>
</dbReference>
<dbReference type="Proteomes" id="UP000216361">
    <property type="component" value="Unassembled WGS sequence"/>
</dbReference>
<keyword evidence="7" id="KW-1185">Reference proteome</keyword>
<dbReference type="InterPro" id="IPR041720">
    <property type="entry name" value="FbaB-like"/>
</dbReference>
<dbReference type="PIRSF" id="PIRSF038992">
    <property type="entry name" value="Aldolase_Ia"/>
    <property type="match status" value="1"/>
</dbReference>
<feature type="active site" description="Schiff-base intermediate with dihydroxyacetone-P" evidence="5">
    <location>
        <position position="207"/>
    </location>
</feature>
<keyword evidence="2" id="KW-0456">Lyase</keyword>
<dbReference type="EC" id="4.1.2.13" evidence="1"/>
<accession>A0A255XQT7</accession>
<dbReference type="GO" id="GO:0006096">
    <property type="term" value="P:glycolytic process"/>
    <property type="evidence" value="ECO:0007669"/>
    <property type="project" value="UniProtKB-KW"/>
</dbReference>
<dbReference type="CDD" id="cd00958">
    <property type="entry name" value="DhnA"/>
    <property type="match status" value="1"/>
</dbReference>
<dbReference type="InterPro" id="IPR050456">
    <property type="entry name" value="DeoC/FbaB_aldolase"/>
</dbReference>
<feature type="active site" description="Proton donor" evidence="5">
    <location>
        <position position="174"/>
    </location>
</feature>
<dbReference type="SUPFAM" id="SSF51569">
    <property type="entry name" value="Aldolase"/>
    <property type="match status" value="1"/>
</dbReference>
<proteinExistence type="inferred from homology"/>
<dbReference type="PANTHER" id="PTHR47916:SF4">
    <property type="entry name" value="FRUCTOSE-BISPHOSPHATE ALDOLASE CLASS 1"/>
    <property type="match status" value="1"/>
</dbReference>
<dbReference type="SMART" id="SM01133">
    <property type="entry name" value="DeoC"/>
    <property type="match status" value="1"/>
</dbReference>
<protein>
    <recommendedName>
        <fullName evidence="1">fructose-bisphosphate aldolase</fullName>
        <ecNumber evidence="1">4.1.2.13</ecNumber>
    </recommendedName>
</protein>
<organism evidence="6 7">
    <name type="scientific">Elstera cyanobacteriorum</name>
    <dbReference type="NCBI Taxonomy" id="2022747"/>
    <lineage>
        <taxon>Bacteria</taxon>
        <taxon>Pseudomonadati</taxon>
        <taxon>Pseudomonadota</taxon>
        <taxon>Alphaproteobacteria</taxon>
        <taxon>Rhodospirillales</taxon>
        <taxon>Rhodospirillaceae</taxon>
        <taxon>Elstera</taxon>
    </lineage>
</organism>